<dbReference type="InterPro" id="IPR018494">
    <property type="entry name" value="Oxysterol-bd_CS"/>
</dbReference>
<dbReference type="GO" id="GO:0005886">
    <property type="term" value="C:plasma membrane"/>
    <property type="evidence" value="ECO:0007669"/>
    <property type="project" value="EnsemblFungi"/>
</dbReference>
<evidence type="ECO:0000256" key="3">
    <source>
        <dbReference type="ARBA" id="ARBA00022553"/>
    </source>
</evidence>
<dbReference type="GO" id="GO:0061709">
    <property type="term" value="P:reticulophagy"/>
    <property type="evidence" value="ECO:0007669"/>
    <property type="project" value="EnsemblFungi"/>
</dbReference>
<reference evidence="11" key="2">
    <citation type="submission" date="2012-08" db="EMBL/GenBank/DDBJ databases">
        <title>Genome sequence of Kazachstania naganishii.</title>
        <authorList>
            <person name="Gordon J.L."/>
            <person name="Armisen D."/>
            <person name="Proux-Wera E."/>
            <person name="OhEigeartaigh S.S."/>
            <person name="Byrne K.P."/>
            <person name="Wolfe K.H."/>
        </authorList>
    </citation>
    <scope>NUCLEOTIDE SEQUENCE [LARGE SCALE GENOMIC DNA]</scope>
    <source>
        <strain evidence="11">ATCC MYA-139 / BCRC 22969 / CBS 8797 / CCRC 22969 / KCTC 17520 / NBRC 10181 / NCYC 3082</strain>
    </source>
</reference>
<dbReference type="OrthoDB" id="1854502at2759"/>
<feature type="region of interest" description="Disordered" evidence="8">
    <location>
        <begin position="783"/>
        <end position="806"/>
    </location>
</feature>
<dbReference type="HOGENOM" id="CLU_001040_1_1_1"/>
<accession>J7RRQ6</accession>
<sequence length="1356" mass="152411">MSDSEGAVVEGPSSKPLLKLQLLEVLRDGSFESLSQLVGTHFKPMENPIVQELAPLLLHYAVQVAPLKLIKEVVANWVRKPEVSLSVVGVPLQLNTRDEFGNTPLHLAAAQSRTKVIEFLLEQPDIDETVLNDDGRMPIDMCSNLNVADMMQIYRSNYAAGVIKAAYEGFHKRDFKSLEKLFTDSRNKEFLDINKFALENSHRFVLYDYVKRKDVEMCRWLLDHGASPLIKNPNGVSALDLIRHQQKHQPSGAKTQLSELFSAMVEEERVLNATKSLKEAPTYKGYLKKYANLGKGYKLRYFVLDSDGKLSYYKNPSAVGSPCRGSLNLASCVLHMNSTEKLKFEVIGGSNSSAKWRLKGNHPVETNNWVMVIQSAIRYAKDKNRVKKTNTNVTPAMAVNDPSSSSIVTESMIHHNMQEANGCANNVTPGSIPFPRVHRSRTIEGPFPKSPTQMSAMRFPNRKASRSTSINSGDVEMSKNLTESGKSYITQVIGSRLEGSTATLTKHKSNDTVGMKPLAAPVKLPAFMTSNSGISYMSGDNSSVRSLSAGSANGNSADAVAGVYQDGFVDNEDTDSEDDEDAAIYDKDEEYLKVEYGPFVEKLSLYQKTIGLELNSINEILGSTDYHQTPAELETIKTSLQRLSQNIVEMNQLTIKRDEKLVNMLTKQRDMNNVWINTMKDLEIELADKSERLATLGRGRNTLKRTLRKKRLENQSKSNQVSFDNVASLKVNAGDQPDDTLADIARFITATKDEDEQSDADEFYDAEELLDDLEMEGTRSITSGGALSYTKTNEEEVHQPASEEPRAIDSQLDEEELTMRPARVQRVVYAPVSDDVQHTFTEKSGMIPQGNVEEALEAKQKMASFISGERAREAGEIQASKEKENAGEVQASKEKENADEAVSTHEPVAANKESGSKQLVPKHPVGLTKSQKEKELFLWKEGSFLGYEDGVRKRLRLSQDDRPKVSLWTVLKSMIGKDMTRMTLPVVFNEPTSLLQRVAEDLEFSNLLDDAATFPDSTLRLLYVSIFTASCYASTVDRIAKPFNPLLGETFEYSRPDKNYRFFAEQVSHHPPISATWTEAPKWDFWGESAVDTNFNGRSFGVKHLGLWYIKLRPDNGDPEELYTYKKPDNTVIGILVGNPQVDNHGEVRIVNHTNGEYCVLNFKARGWRSSSAYEMKGEVFDKNNKKMWVIGGRWNDSIYAKRVTGKGSSGDIGLDHKSKGTARESTKPDYEGHKFLVWKAIKRPPAPFNLTPFAITLNAPQKHLVPWLPPTDTRLRPDQRAMEEGEYDKAAEEKNRVEEKQRAVRKTREQEGTKYEPRWFARDVHPVTKKPFWHYKGEYWTLRESKKLAGEGDIF</sequence>
<dbReference type="GO" id="GO:0032934">
    <property type="term" value="F:sterol binding"/>
    <property type="evidence" value="ECO:0007669"/>
    <property type="project" value="TreeGrafter"/>
</dbReference>
<evidence type="ECO:0000256" key="7">
    <source>
        <dbReference type="RuleBase" id="RU003844"/>
    </source>
</evidence>
<dbReference type="PROSITE" id="PS50297">
    <property type="entry name" value="ANK_REP_REGION"/>
    <property type="match status" value="1"/>
</dbReference>
<feature type="compositionally biased region" description="Basic and acidic residues" evidence="8">
    <location>
        <begin position="792"/>
        <end position="806"/>
    </location>
</feature>
<dbReference type="FunFam" id="2.40.160.120:FF:000001">
    <property type="entry name" value="Oxysterol-binding protein"/>
    <property type="match status" value="1"/>
</dbReference>
<dbReference type="Gene3D" id="1.25.40.20">
    <property type="entry name" value="Ankyrin repeat-containing domain"/>
    <property type="match status" value="2"/>
</dbReference>
<dbReference type="KEGG" id="kng:KNAG_0K01700"/>
<dbReference type="GO" id="GO:0120015">
    <property type="term" value="F:sterol transfer activity"/>
    <property type="evidence" value="ECO:0007669"/>
    <property type="project" value="EnsemblFungi"/>
</dbReference>
<feature type="region of interest" description="Disordered" evidence="8">
    <location>
        <begin position="1284"/>
        <end position="1311"/>
    </location>
</feature>
<evidence type="ECO:0000256" key="1">
    <source>
        <dbReference type="ARBA" id="ARBA00008842"/>
    </source>
</evidence>
<evidence type="ECO:0000259" key="9">
    <source>
        <dbReference type="PROSITE" id="PS50003"/>
    </source>
</evidence>
<evidence type="ECO:0000313" key="10">
    <source>
        <dbReference type="EMBL" id="CCK72533.1"/>
    </source>
</evidence>
<organism evidence="10 11">
    <name type="scientific">Huiozyma naganishii (strain ATCC MYA-139 / BCRC 22969 / CBS 8797 / KCTC 17520 / NBRC 10181 / NCYC 3082 / Yp74L-3)</name>
    <name type="common">Yeast</name>
    <name type="synonym">Kazachstania naganishii</name>
    <dbReference type="NCBI Taxonomy" id="1071383"/>
    <lineage>
        <taxon>Eukaryota</taxon>
        <taxon>Fungi</taxon>
        <taxon>Dikarya</taxon>
        <taxon>Ascomycota</taxon>
        <taxon>Saccharomycotina</taxon>
        <taxon>Saccharomycetes</taxon>
        <taxon>Saccharomycetales</taxon>
        <taxon>Saccharomycetaceae</taxon>
        <taxon>Huiozyma</taxon>
    </lineage>
</organism>
<dbReference type="RefSeq" id="XP_022466778.1">
    <property type="nucleotide sequence ID" value="XM_022610487.1"/>
</dbReference>
<keyword evidence="11" id="KW-1185">Reference proteome</keyword>
<dbReference type="PANTHER" id="PTHR10972">
    <property type="entry name" value="OXYSTEROL-BINDING PROTEIN-RELATED"/>
    <property type="match status" value="1"/>
</dbReference>
<dbReference type="InterPro" id="IPR002110">
    <property type="entry name" value="Ankyrin_rpt"/>
</dbReference>
<dbReference type="EMBL" id="HE978324">
    <property type="protein sequence ID" value="CCK72533.1"/>
    <property type="molecule type" value="Genomic_DNA"/>
</dbReference>
<proteinExistence type="inferred from homology"/>
<gene>
    <name evidence="10" type="primary">KNAG0K01700</name>
    <name evidence="10" type="ordered locus">KNAG_0K01700</name>
</gene>
<reference evidence="10 11" key="1">
    <citation type="journal article" date="2011" name="Proc. Natl. Acad. Sci. U.S.A.">
        <title>Evolutionary erosion of yeast sex chromosomes by mating-type switching accidents.</title>
        <authorList>
            <person name="Gordon J.L."/>
            <person name="Armisen D."/>
            <person name="Proux-Wera E."/>
            <person name="Oheigeartaigh S.S."/>
            <person name="Byrne K.P."/>
            <person name="Wolfe K.H."/>
        </authorList>
    </citation>
    <scope>NUCLEOTIDE SEQUENCE [LARGE SCALE GENOMIC DNA]</scope>
    <source>
        <strain evidence="11">ATCC MYA-139 / BCRC 22969 / CBS 8797 / CCRC 22969 / KCTC 17520 / NBRC 10181 / NCYC 3082</strain>
    </source>
</reference>
<evidence type="ECO:0000256" key="4">
    <source>
        <dbReference type="ARBA" id="ARBA00023055"/>
    </source>
</evidence>
<comment type="similarity">
    <text evidence="1 7">Belongs to the OSBP family.</text>
</comment>
<feature type="repeat" description="ANK" evidence="6">
    <location>
        <begin position="100"/>
        <end position="122"/>
    </location>
</feature>
<dbReference type="Gene3D" id="2.30.29.30">
    <property type="entry name" value="Pleckstrin-homology domain (PH domain)/Phosphotyrosine-binding domain (PTB)"/>
    <property type="match status" value="1"/>
</dbReference>
<dbReference type="PROSITE" id="PS50003">
    <property type="entry name" value="PH_DOMAIN"/>
    <property type="match status" value="1"/>
</dbReference>
<dbReference type="SUPFAM" id="SSF144000">
    <property type="entry name" value="Oxysterol-binding protein-like"/>
    <property type="match status" value="1"/>
</dbReference>
<dbReference type="eggNOG" id="KOG1737">
    <property type="taxonomic scope" value="Eukaryota"/>
</dbReference>
<dbReference type="InterPro" id="IPR001849">
    <property type="entry name" value="PH_domain"/>
</dbReference>
<dbReference type="GO" id="GO:0005829">
    <property type="term" value="C:cytosol"/>
    <property type="evidence" value="ECO:0007669"/>
    <property type="project" value="TreeGrafter"/>
</dbReference>
<dbReference type="Gene3D" id="2.40.160.120">
    <property type="match status" value="1"/>
</dbReference>
<dbReference type="GO" id="GO:0035621">
    <property type="term" value="P:ER to Golgi ceramide transport"/>
    <property type="evidence" value="ECO:0007669"/>
    <property type="project" value="EnsemblFungi"/>
</dbReference>
<dbReference type="GO" id="GO:0030011">
    <property type="term" value="P:maintenance of cell polarity"/>
    <property type="evidence" value="ECO:0007669"/>
    <property type="project" value="EnsemblFungi"/>
</dbReference>
<dbReference type="GO" id="GO:0005935">
    <property type="term" value="C:cellular bud neck"/>
    <property type="evidence" value="ECO:0007669"/>
    <property type="project" value="EnsemblFungi"/>
</dbReference>
<evidence type="ECO:0000313" key="11">
    <source>
        <dbReference type="Proteomes" id="UP000006310"/>
    </source>
</evidence>
<feature type="compositionally biased region" description="Basic and acidic residues" evidence="8">
    <location>
        <begin position="876"/>
        <end position="898"/>
    </location>
</feature>
<keyword evidence="3" id="KW-0597">Phosphoprotein</keyword>
<evidence type="ECO:0000256" key="8">
    <source>
        <dbReference type="SAM" id="MobiDB-lite"/>
    </source>
</evidence>
<dbReference type="SUPFAM" id="SSF50729">
    <property type="entry name" value="PH domain-like"/>
    <property type="match status" value="1"/>
</dbReference>
<dbReference type="PROSITE" id="PS50088">
    <property type="entry name" value="ANK_REPEAT"/>
    <property type="match status" value="1"/>
</dbReference>
<dbReference type="GO" id="GO:0006897">
    <property type="term" value="P:endocytosis"/>
    <property type="evidence" value="ECO:0007669"/>
    <property type="project" value="EnsemblFungi"/>
</dbReference>
<protein>
    <recommendedName>
        <fullName evidence="9">PH domain-containing protein</fullName>
    </recommendedName>
</protein>
<dbReference type="Pfam" id="PF00169">
    <property type="entry name" value="PH"/>
    <property type="match status" value="1"/>
</dbReference>
<evidence type="ECO:0000256" key="5">
    <source>
        <dbReference type="ARBA" id="ARBA00023121"/>
    </source>
</evidence>
<dbReference type="Pfam" id="PF01237">
    <property type="entry name" value="Oxysterol_BP"/>
    <property type="match status" value="1"/>
</dbReference>
<keyword evidence="4" id="KW-0445">Lipid transport</keyword>
<feature type="region of interest" description="Disordered" evidence="8">
    <location>
        <begin position="876"/>
        <end position="922"/>
    </location>
</feature>
<dbReference type="SMART" id="SM00248">
    <property type="entry name" value="ANK"/>
    <property type="match status" value="2"/>
</dbReference>
<dbReference type="PANTHER" id="PTHR10972:SF205">
    <property type="entry name" value="OXYSTEROL-BINDING PROTEIN 1"/>
    <property type="match status" value="1"/>
</dbReference>
<evidence type="ECO:0000256" key="6">
    <source>
        <dbReference type="PROSITE-ProRule" id="PRU00023"/>
    </source>
</evidence>
<dbReference type="InterPro" id="IPR037239">
    <property type="entry name" value="OSBP_sf"/>
</dbReference>
<evidence type="ECO:0000256" key="2">
    <source>
        <dbReference type="ARBA" id="ARBA00022448"/>
    </source>
</evidence>
<dbReference type="InterPro" id="IPR000648">
    <property type="entry name" value="Oxysterol-bd"/>
</dbReference>
<name>J7RRQ6_HUIN7</name>
<dbReference type="InterPro" id="IPR011993">
    <property type="entry name" value="PH-like_dom_sf"/>
</dbReference>
<dbReference type="STRING" id="1071383.J7RRQ6"/>
<dbReference type="GO" id="GO:0034727">
    <property type="term" value="P:piecemeal microautophagy of the nucleus"/>
    <property type="evidence" value="ECO:0007669"/>
    <property type="project" value="EnsemblFungi"/>
</dbReference>
<dbReference type="GO" id="GO:0032541">
    <property type="term" value="C:cortical endoplasmic reticulum"/>
    <property type="evidence" value="ECO:0007669"/>
    <property type="project" value="EnsemblFungi"/>
</dbReference>
<dbReference type="SUPFAM" id="SSF48403">
    <property type="entry name" value="Ankyrin repeat"/>
    <property type="match status" value="1"/>
</dbReference>
<dbReference type="GO" id="GO:0006887">
    <property type="term" value="P:exocytosis"/>
    <property type="evidence" value="ECO:0007669"/>
    <property type="project" value="EnsemblFungi"/>
</dbReference>
<dbReference type="SMART" id="SM00233">
    <property type="entry name" value="PH"/>
    <property type="match status" value="1"/>
</dbReference>
<keyword evidence="5" id="KW-0446">Lipid-binding</keyword>
<dbReference type="Pfam" id="PF13857">
    <property type="entry name" value="Ank_5"/>
    <property type="match status" value="1"/>
</dbReference>
<dbReference type="GO" id="GO:0005635">
    <property type="term" value="C:nuclear envelope"/>
    <property type="evidence" value="ECO:0007669"/>
    <property type="project" value="EnsemblFungi"/>
</dbReference>
<dbReference type="GeneID" id="34528300"/>
<keyword evidence="2" id="KW-0813">Transport</keyword>
<dbReference type="PROSITE" id="PS01013">
    <property type="entry name" value="OSBP"/>
    <property type="match status" value="1"/>
</dbReference>
<feature type="domain" description="PH" evidence="9">
    <location>
        <begin position="280"/>
        <end position="378"/>
    </location>
</feature>
<dbReference type="Proteomes" id="UP000006310">
    <property type="component" value="Chromosome 11"/>
</dbReference>
<dbReference type="Gene3D" id="3.30.70.3490">
    <property type="match status" value="1"/>
</dbReference>
<dbReference type="GO" id="GO:0097038">
    <property type="term" value="C:perinuclear endoplasmic reticulum"/>
    <property type="evidence" value="ECO:0007669"/>
    <property type="project" value="TreeGrafter"/>
</dbReference>
<keyword evidence="6" id="KW-0040">ANK repeat</keyword>
<dbReference type="OMA" id="SIRQMWE"/>
<dbReference type="InterPro" id="IPR036770">
    <property type="entry name" value="Ankyrin_rpt-contain_sf"/>
</dbReference>